<evidence type="ECO:0000313" key="3">
    <source>
        <dbReference type="Proteomes" id="UP000316225"/>
    </source>
</evidence>
<keyword evidence="3" id="KW-1185">Reference proteome</keyword>
<feature type="transmembrane region" description="Helical" evidence="1">
    <location>
        <begin position="196"/>
        <end position="219"/>
    </location>
</feature>
<feature type="transmembrane region" description="Helical" evidence="1">
    <location>
        <begin position="102"/>
        <end position="122"/>
    </location>
</feature>
<keyword evidence="1" id="KW-0812">Transmembrane</keyword>
<dbReference type="RefSeq" id="WP_145397851.1">
    <property type="nucleotide sequence ID" value="NZ_VLKU01000005.1"/>
</dbReference>
<reference evidence="2 3" key="1">
    <citation type="journal article" date="2015" name="Stand. Genomic Sci.">
        <title>Genomic Encyclopedia of Bacterial and Archaeal Type Strains, Phase III: the genomes of soil and plant-associated and newly described type strains.</title>
        <authorList>
            <person name="Whitman W.B."/>
            <person name="Woyke T."/>
            <person name="Klenk H.P."/>
            <person name="Zhou Y."/>
            <person name="Lilburn T.G."/>
            <person name="Beck B.J."/>
            <person name="De Vos P."/>
            <person name="Vandamme P."/>
            <person name="Eisen J.A."/>
            <person name="Garrity G."/>
            <person name="Hugenholtz P."/>
            <person name="Kyrpides N.C."/>
        </authorList>
    </citation>
    <scope>NUCLEOTIDE SEQUENCE [LARGE SCALE GENOMIC DNA]</scope>
    <source>
        <strain evidence="2 3">CGMCC 1.5364</strain>
    </source>
</reference>
<dbReference type="Pfam" id="PF09490">
    <property type="entry name" value="CbtA"/>
    <property type="match status" value="1"/>
</dbReference>
<organism evidence="2 3">
    <name type="scientific">Paracoccus sulfuroxidans</name>
    <dbReference type="NCBI Taxonomy" id="384678"/>
    <lineage>
        <taxon>Bacteria</taxon>
        <taxon>Pseudomonadati</taxon>
        <taxon>Pseudomonadota</taxon>
        <taxon>Alphaproteobacteria</taxon>
        <taxon>Rhodobacterales</taxon>
        <taxon>Paracoccaceae</taxon>
        <taxon>Paracoccus</taxon>
    </lineage>
</organism>
<dbReference type="OrthoDB" id="9813640at2"/>
<name>A0A562NS39_9RHOB</name>
<feature type="transmembrane region" description="Helical" evidence="1">
    <location>
        <begin position="66"/>
        <end position="90"/>
    </location>
</feature>
<dbReference type="InterPro" id="IPR012666">
    <property type="entry name" value="CbtA_put"/>
</dbReference>
<feature type="transmembrane region" description="Helical" evidence="1">
    <location>
        <begin position="160"/>
        <end position="176"/>
    </location>
</feature>
<evidence type="ECO:0000313" key="2">
    <source>
        <dbReference type="EMBL" id="TWI34526.1"/>
    </source>
</evidence>
<keyword evidence="1" id="KW-1133">Transmembrane helix</keyword>
<keyword evidence="1" id="KW-0472">Membrane</keyword>
<comment type="caution">
    <text evidence="2">The sequence shown here is derived from an EMBL/GenBank/DDBJ whole genome shotgun (WGS) entry which is preliminary data.</text>
</comment>
<dbReference type="NCBIfam" id="TIGR02458">
    <property type="entry name" value="CbtA"/>
    <property type="match status" value="1"/>
</dbReference>
<gene>
    <name evidence="2" type="ORF">IQ24_02045</name>
</gene>
<feature type="transmembrane region" description="Helical" evidence="1">
    <location>
        <begin position="137"/>
        <end position="155"/>
    </location>
</feature>
<sequence length="232" mass="24441">MFSRILTSGLIAGAAAGLIAALLQLYFVQPVLLHAELYESGQLIHFGAEAVSAHPETGAIDWTRDLLSVLFTMLVYAGYGLMLVALMSLAEGNGHEVTARQGLIWGLAGYVTMQLAPAFGLAPEVPGVAAADVQLRAFWWLGTALATGVALWLIAFGRNWAAWGAAIILILAPHLIGAPQPDAFEGTVPPELSAEFAGRALGTGLMAWTLLGLFSAWLWQRAGQTQAAPAHA</sequence>
<dbReference type="Proteomes" id="UP000316225">
    <property type="component" value="Unassembled WGS sequence"/>
</dbReference>
<proteinExistence type="predicted"/>
<dbReference type="EMBL" id="VLKU01000005">
    <property type="protein sequence ID" value="TWI34526.1"/>
    <property type="molecule type" value="Genomic_DNA"/>
</dbReference>
<evidence type="ECO:0000256" key="1">
    <source>
        <dbReference type="SAM" id="Phobius"/>
    </source>
</evidence>
<protein>
    <submittedName>
        <fullName evidence="2">Cobalt transporter subunit CbtA</fullName>
    </submittedName>
</protein>
<accession>A0A562NS39</accession>
<dbReference type="AlphaFoldDB" id="A0A562NS39"/>